<keyword evidence="7" id="KW-0479">Metal-binding</keyword>
<keyword evidence="2" id="KW-0813">Transport</keyword>
<evidence type="ECO:0000256" key="7">
    <source>
        <dbReference type="PIRSR" id="PIRSR600175-1"/>
    </source>
</evidence>
<evidence type="ECO:0000313" key="9">
    <source>
        <dbReference type="EMBL" id="CAI5446712.1"/>
    </source>
</evidence>
<keyword evidence="10" id="KW-1185">Reference proteome</keyword>
<dbReference type="GO" id="GO:0046872">
    <property type="term" value="F:metal ion binding"/>
    <property type="evidence" value="ECO:0007669"/>
    <property type="project" value="UniProtKB-KW"/>
</dbReference>
<evidence type="ECO:0000256" key="6">
    <source>
        <dbReference type="ARBA" id="ARBA00023136"/>
    </source>
</evidence>
<name>A0A9P1INZ1_9PELO</name>
<evidence type="ECO:0000256" key="3">
    <source>
        <dbReference type="ARBA" id="ARBA00022692"/>
    </source>
</evidence>
<keyword evidence="3 8" id="KW-0812">Transmembrane</keyword>
<dbReference type="GO" id="GO:0005332">
    <property type="term" value="F:gamma-aminobutyric acid:sodium:chloride symporter activity"/>
    <property type="evidence" value="ECO:0007669"/>
    <property type="project" value="TreeGrafter"/>
</dbReference>
<comment type="subcellular location">
    <subcellularLocation>
        <location evidence="1">Membrane</location>
        <topology evidence="1">Multi-pass membrane protein</topology>
    </subcellularLocation>
</comment>
<feature type="transmembrane region" description="Helical" evidence="8">
    <location>
        <begin position="549"/>
        <end position="571"/>
    </location>
</feature>
<dbReference type="GO" id="GO:0005886">
    <property type="term" value="C:plasma membrane"/>
    <property type="evidence" value="ECO:0007669"/>
    <property type="project" value="TreeGrafter"/>
</dbReference>
<dbReference type="SUPFAM" id="SSF161070">
    <property type="entry name" value="SNF-like"/>
    <property type="match status" value="1"/>
</dbReference>
<keyword evidence="5 8" id="KW-1133">Transmembrane helix</keyword>
<accession>A0A9P1INZ1</accession>
<feature type="transmembrane region" description="Helical" evidence="8">
    <location>
        <begin position="295"/>
        <end position="314"/>
    </location>
</feature>
<dbReference type="PANTHER" id="PTHR11616">
    <property type="entry name" value="SODIUM/CHLORIDE DEPENDENT TRANSPORTER"/>
    <property type="match status" value="1"/>
</dbReference>
<dbReference type="InterPro" id="IPR037272">
    <property type="entry name" value="SNS_sf"/>
</dbReference>
<sequence>MIHPKIKQKKQKIKLAETEKNRAKQIELDVKFGYDRKLDETETCSTESTTTNRDDIFAEEGDMDMEVVEAKSPKMLKEADPKRVETEELEQQIKNQNYADHDDRSNLFMFLSTSTDYLNMVHFSIYYQQNGGFYSLLPYLLSIILFSFPVSIFEVSLAQFSSLSLFSLFHHLAPILSGIPTLIFIARLLYFSHVALRPKIFDFVYRLFYSGLSGDMDWMFCTKIDGTSCFDPSQKCAINEDQVFGKCTRSPDSQTIESYPELLRQQYSQIHFSKYSAFTGTQLFSLTTDMDTPSGLGSTFIYLVILGIGFIIGYKKISKISALLIILPIIGVLPVTYHVMKNGDFEIFELMETHNQFGKLFNWETWFLGFVEAFATAQVGKGTLLTFGSKVKFRHNFLKDMISATLFGVAYRLYYLMTLLPLYYSCQNLIYPHKTDPFDENAERNELVELLYYGLPILDSQYERQYFVLVALFFATIHLAIIAETMITFEIFKSCIYWIFPRLSFMNNKISVTIISIFFASLAMINELFSLEVSKTPSGDYDTLRNQYNWSRISCAYISCILTIYGVRFIYGDQRLYVNCLTMLHKHEKNLIGVPIIYGAIAIWLNYLEKRGNFGLLTSFHRWKPVNLVNENEASAAERMFGINI</sequence>
<keyword evidence="4" id="KW-0769">Symport</keyword>
<evidence type="ECO:0000256" key="5">
    <source>
        <dbReference type="ARBA" id="ARBA00022989"/>
    </source>
</evidence>
<dbReference type="GO" id="GO:0043005">
    <property type="term" value="C:neuron projection"/>
    <property type="evidence" value="ECO:0007669"/>
    <property type="project" value="TreeGrafter"/>
</dbReference>
<feature type="transmembrane region" description="Helical" evidence="8">
    <location>
        <begin position="401"/>
        <end position="424"/>
    </location>
</feature>
<evidence type="ECO:0000256" key="8">
    <source>
        <dbReference type="SAM" id="Phobius"/>
    </source>
</evidence>
<dbReference type="PANTHER" id="PTHR11616:SF166">
    <property type="entry name" value="SODIUM-AND CHLORIDE-DEPENDENT GLYCINE TRANSPORTER 2"/>
    <property type="match status" value="1"/>
</dbReference>
<protein>
    <submittedName>
        <fullName evidence="9">Uncharacterized protein</fullName>
    </submittedName>
</protein>
<dbReference type="EMBL" id="CANHGI010000003">
    <property type="protein sequence ID" value="CAI5446712.1"/>
    <property type="molecule type" value="Genomic_DNA"/>
</dbReference>
<organism evidence="9 10">
    <name type="scientific">Caenorhabditis angaria</name>
    <dbReference type="NCBI Taxonomy" id="860376"/>
    <lineage>
        <taxon>Eukaryota</taxon>
        <taxon>Metazoa</taxon>
        <taxon>Ecdysozoa</taxon>
        <taxon>Nematoda</taxon>
        <taxon>Chromadorea</taxon>
        <taxon>Rhabditida</taxon>
        <taxon>Rhabditina</taxon>
        <taxon>Rhabditomorpha</taxon>
        <taxon>Rhabditoidea</taxon>
        <taxon>Rhabditidae</taxon>
        <taxon>Peloderinae</taxon>
        <taxon>Caenorhabditis</taxon>
    </lineage>
</organism>
<evidence type="ECO:0000256" key="1">
    <source>
        <dbReference type="ARBA" id="ARBA00004141"/>
    </source>
</evidence>
<comment type="caution">
    <text evidence="9">The sequence shown here is derived from an EMBL/GenBank/DDBJ whole genome shotgun (WGS) entry which is preliminary data.</text>
</comment>
<feature type="transmembrane region" description="Helical" evidence="8">
    <location>
        <begin position="510"/>
        <end position="529"/>
    </location>
</feature>
<keyword evidence="6 8" id="KW-0472">Membrane</keyword>
<feature type="transmembrane region" description="Helical" evidence="8">
    <location>
        <begin position="321"/>
        <end position="340"/>
    </location>
</feature>
<feature type="transmembrane region" description="Helical" evidence="8">
    <location>
        <begin position="466"/>
        <end position="489"/>
    </location>
</feature>
<dbReference type="Pfam" id="PF00209">
    <property type="entry name" value="SNF"/>
    <property type="match status" value="1"/>
</dbReference>
<dbReference type="InterPro" id="IPR000175">
    <property type="entry name" value="Na/ntran_symport"/>
</dbReference>
<evidence type="ECO:0000313" key="10">
    <source>
        <dbReference type="Proteomes" id="UP001152747"/>
    </source>
</evidence>
<feature type="binding site" evidence="7">
    <location>
        <position position="119"/>
    </location>
    <ligand>
        <name>Na(+)</name>
        <dbReference type="ChEBI" id="CHEBI:29101"/>
        <label>1</label>
    </ligand>
</feature>
<reference evidence="9" key="1">
    <citation type="submission" date="2022-11" db="EMBL/GenBank/DDBJ databases">
        <authorList>
            <person name="Kikuchi T."/>
        </authorList>
    </citation>
    <scope>NUCLEOTIDE SEQUENCE</scope>
    <source>
        <strain evidence="9">PS1010</strain>
    </source>
</reference>
<evidence type="ECO:0000256" key="2">
    <source>
        <dbReference type="ARBA" id="ARBA00022448"/>
    </source>
</evidence>
<gene>
    <name evidence="9" type="ORF">CAMP_LOCUS9349</name>
</gene>
<dbReference type="Proteomes" id="UP001152747">
    <property type="component" value="Unassembled WGS sequence"/>
</dbReference>
<dbReference type="PROSITE" id="PS50267">
    <property type="entry name" value="NA_NEUROTRAN_SYMP_3"/>
    <property type="match status" value="1"/>
</dbReference>
<feature type="transmembrane region" description="Helical" evidence="8">
    <location>
        <begin position="591"/>
        <end position="608"/>
    </location>
</feature>
<feature type="transmembrane region" description="Helical" evidence="8">
    <location>
        <begin position="133"/>
        <end position="153"/>
    </location>
</feature>
<dbReference type="AlphaFoldDB" id="A0A9P1INZ1"/>
<evidence type="ECO:0000256" key="4">
    <source>
        <dbReference type="ARBA" id="ARBA00022847"/>
    </source>
</evidence>
<keyword evidence="7" id="KW-0915">Sodium</keyword>
<feature type="transmembrane region" description="Helical" evidence="8">
    <location>
        <begin position="165"/>
        <end position="190"/>
    </location>
</feature>
<proteinExistence type="predicted"/>